<keyword evidence="1" id="KW-0732">Signal</keyword>
<dbReference type="Gene3D" id="3.40.50.300">
    <property type="entry name" value="P-loop containing nucleotide triphosphate hydrolases"/>
    <property type="match status" value="1"/>
</dbReference>
<name>B6QDL4_TALMQ</name>
<gene>
    <name evidence="3" type="ORF">PMAA_078290</name>
</gene>
<dbReference type="SUPFAM" id="SSF52540">
    <property type="entry name" value="P-loop containing nucleoside triphosphate hydrolases"/>
    <property type="match status" value="1"/>
</dbReference>
<dbReference type="InterPro" id="IPR055496">
    <property type="entry name" value="DUF7068"/>
</dbReference>
<reference evidence="4" key="1">
    <citation type="journal article" date="2015" name="Genome Announc.">
        <title>Genome sequence of the AIDS-associated pathogen Penicillium marneffei (ATCC18224) and its near taxonomic relative Talaromyces stipitatus (ATCC10500).</title>
        <authorList>
            <person name="Nierman W.C."/>
            <person name="Fedorova-Abrams N.D."/>
            <person name="Andrianopoulos A."/>
        </authorList>
    </citation>
    <scope>NUCLEOTIDE SEQUENCE [LARGE SCALE GENOMIC DNA]</scope>
    <source>
        <strain evidence="4">ATCC 18224 / CBS 334.59 / QM 7333</strain>
    </source>
</reference>
<dbReference type="Proteomes" id="UP000001294">
    <property type="component" value="Unassembled WGS sequence"/>
</dbReference>
<feature type="signal peptide" evidence="1">
    <location>
        <begin position="1"/>
        <end position="19"/>
    </location>
</feature>
<dbReference type="InterPro" id="IPR007111">
    <property type="entry name" value="NACHT_NTPase"/>
</dbReference>
<protein>
    <recommendedName>
        <fullName evidence="2">NACHT domain-containing protein</fullName>
    </recommendedName>
</protein>
<dbReference type="InterPro" id="IPR000845">
    <property type="entry name" value="Nucleoside_phosphorylase_d"/>
</dbReference>
<dbReference type="Pfam" id="PF05729">
    <property type="entry name" value="NACHT"/>
    <property type="match status" value="1"/>
</dbReference>
<dbReference type="InterPro" id="IPR035994">
    <property type="entry name" value="Nucleoside_phosphorylase_sf"/>
</dbReference>
<dbReference type="PANTHER" id="PTHR46082">
    <property type="entry name" value="ATP/GTP-BINDING PROTEIN-RELATED"/>
    <property type="match status" value="1"/>
</dbReference>
<proteinExistence type="predicted"/>
<dbReference type="GO" id="GO:0003824">
    <property type="term" value="F:catalytic activity"/>
    <property type="evidence" value="ECO:0007669"/>
    <property type="project" value="InterPro"/>
</dbReference>
<dbReference type="AlphaFoldDB" id="B6QDL4"/>
<dbReference type="STRING" id="441960.B6QDL4"/>
<sequence>MTILFIAWICALPVELAAAQVIYILGALNGHHVVITCLPTGIYGTISAATVVSRLISTFPHVQYTLMVGIGGGAPNNSNDIRLGDVVVSKPVGKYSGVIQYDSGKTIQGGQFEQTGTLNSPPQVLLTHIAHLQAIQLARSEDTISHIVSDVLERNPDMKRRFTPPSQHTDYLFQLSYHHINKEIDCGHCDKKQFIHRPLRQNRTPYIHYGLIASGDQVMKDSETRDRLAQQLGILCFEMEGAGLMNQLPTLVIRGISDYCDSHKQKQWQGYAALIAAAYAKLLLTVVPAYSYNTCDIKTTEKGSLSDSARLTPANAALREFYSDAKRLDIQRLSGKLLPMDHCYINLAIVEHSPSTKTHADQESSPFPLFSRLKVDTVNTSAQISLKTLFDPRKQSEEKVIMPKRILIQGRAGVGKTTLCKKIVYDYLYSGMWKDLFDWVFWVPLRKLKFKSSSTTYNMGDLFYDEYFSQRPQGRNLAQEMWSSVNEPLAREKTLFILDGLDEVPQNWGTPMDEFLAHLLRQPQVIVTTRPQTLNRNYLEPFDLELETIGFLPNQVMTYIEKVSDKDIAEQIQKFINSRWLIRGLVRIPIQLDALCYSWNHDFQLDGGPKNMTALYQAIMLKLWTKDIDQLEKTRYGKQLTKNEVLCLRTAKQIEPLVEDEIEFLESLAFSGLYNNIVDFNS</sequence>
<dbReference type="EMBL" id="DS995901">
    <property type="protein sequence ID" value="EEA23800.1"/>
    <property type="molecule type" value="Genomic_DNA"/>
</dbReference>
<organism evidence="3 4">
    <name type="scientific">Talaromyces marneffei (strain ATCC 18224 / CBS 334.59 / QM 7333)</name>
    <name type="common">Penicillium marneffei</name>
    <dbReference type="NCBI Taxonomy" id="441960"/>
    <lineage>
        <taxon>Eukaryota</taxon>
        <taxon>Fungi</taxon>
        <taxon>Dikarya</taxon>
        <taxon>Ascomycota</taxon>
        <taxon>Pezizomycotina</taxon>
        <taxon>Eurotiomycetes</taxon>
        <taxon>Eurotiomycetidae</taxon>
        <taxon>Eurotiales</taxon>
        <taxon>Trichocomaceae</taxon>
        <taxon>Talaromyces</taxon>
        <taxon>Talaromyces sect. Talaromyces</taxon>
    </lineage>
</organism>
<dbReference type="InterPro" id="IPR027417">
    <property type="entry name" value="P-loop_NTPase"/>
</dbReference>
<dbReference type="VEuPathDB" id="FungiDB:PMAA_078290"/>
<evidence type="ECO:0000313" key="3">
    <source>
        <dbReference type="EMBL" id="EEA23800.1"/>
    </source>
</evidence>
<dbReference type="Pfam" id="PF01048">
    <property type="entry name" value="PNP_UDP_1"/>
    <property type="match status" value="1"/>
</dbReference>
<dbReference type="PROSITE" id="PS50837">
    <property type="entry name" value="NACHT"/>
    <property type="match status" value="1"/>
</dbReference>
<dbReference type="Gene3D" id="3.40.50.1580">
    <property type="entry name" value="Nucleoside phosphorylase domain"/>
    <property type="match status" value="1"/>
</dbReference>
<dbReference type="PANTHER" id="PTHR46082:SF11">
    <property type="entry name" value="AAA+ ATPASE DOMAIN-CONTAINING PROTEIN-RELATED"/>
    <property type="match status" value="1"/>
</dbReference>
<dbReference type="Pfam" id="PF23238">
    <property type="entry name" value="DUF7068"/>
    <property type="match status" value="1"/>
</dbReference>
<accession>B6QDL4</accession>
<dbReference type="InterPro" id="IPR053137">
    <property type="entry name" value="NLR-like"/>
</dbReference>
<evidence type="ECO:0000259" key="2">
    <source>
        <dbReference type="PROSITE" id="PS50837"/>
    </source>
</evidence>
<dbReference type="PhylomeDB" id="B6QDL4"/>
<dbReference type="CDD" id="cd09008">
    <property type="entry name" value="MTAN"/>
    <property type="match status" value="1"/>
</dbReference>
<feature type="domain" description="NACHT" evidence="2">
    <location>
        <begin position="404"/>
        <end position="521"/>
    </location>
</feature>
<dbReference type="SUPFAM" id="SSF53167">
    <property type="entry name" value="Purine and uridine phosphorylases"/>
    <property type="match status" value="1"/>
</dbReference>
<evidence type="ECO:0000256" key="1">
    <source>
        <dbReference type="SAM" id="SignalP"/>
    </source>
</evidence>
<evidence type="ECO:0000313" key="4">
    <source>
        <dbReference type="Proteomes" id="UP000001294"/>
    </source>
</evidence>
<dbReference type="GO" id="GO:0009116">
    <property type="term" value="P:nucleoside metabolic process"/>
    <property type="evidence" value="ECO:0007669"/>
    <property type="project" value="InterPro"/>
</dbReference>
<feature type="chain" id="PRO_5002845592" description="NACHT domain-containing protein" evidence="1">
    <location>
        <begin position="20"/>
        <end position="682"/>
    </location>
</feature>
<dbReference type="HOGENOM" id="CLU_000288_34_13_1"/>
<keyword evidence="4" id="KW-1185">Reference proteome</keyword>
<dbReference type="OrthoDB" id="1577640at2759"/>